<keyword evidence="1" id="KW-0812">Transmembrane</keyword>
<evidence type="ECO:0000313" key="3">
    <source>
        <dbReference type="Proteomes" id="UP001252186"/>
    </source>
</evidence>
<sequence>MISLFRKIRKKLAEEKKFKQYLRYAIGEIILVVVGILIALQINTWNQDRISNNEEKAILKNIYTEFSKNKLEIDESVISLSECIKTNKVLMSLFGINYEELKKEQTDSLIFYSFEQRRFTPSENAIQDLIQSGKMRSLNNENLKYLIYEWSSRKDAMIESYNDMDDKINNSIVPFLADKYPLKDIDIYSNIGWGKRSTLNHDKLTIFHNLEYESLVDDFLYHLLEYETDLINLQQTIDKIIIETK</sequence>
<accession>A0ABU2Y3E2</accession>
<reference evidence="2 3" key="1">
    <citation type="submission" date="2023-09" db="EMBL/GenBank/DDBJ databases">
        <authorList>
            <person name="Rey-Velasco X."/>
        </authorList>
    </citation>
    <scope>NUCLEOTIDE SEQUENCE [LARGE SCALE GENOMIC DNA]</scope>
    <source>
        <strain evidence="2 3">P050</strain>
    </source>
</reference>
<feature type="transmembrane region" description="Helical" evidence="1">
    <location>
        <begin position="21"/>
        <end position="42"/>
    </location>
</feature>
<dbReference type="RefSeq" id="WP_311591567.1">
    <property type="nucleotide sequence ID" value="NZ_JAVRHV010000001.1"/>
</dbReference>
<comment type="caution">
    <text evidence="2">The sequence shown here is derived from an EMBL/GenBank/DDBJ whole genome shotgun (WGS) entry which is preliminary data.</text>
</comment>
<dbReference type="EMBL" id="JAVRHV010000001">
    <property type="protein sequence ID" value="MDT0551770.1"/>
    <property type="molecule type" value="Genomic_DNA"/>
</dbReference>
<dbReference type="Pfam" id="PF19578">
    <property type="entry name" value="DUF6090"/>
    <property type="match status" value="1"/>
</dbReference>
<name>A0ABU2Y3E2_9FLAO</name>
<dbReference type="InterPro" id="IPR045749">
    <property type="entry name" value="DUF6090"/>
</dbReference>
<dbReference type="Proteomes" id="UP001252186">
    <property type="component" value="Unassembled WGS sequence"/>
</dbReference>
<evidence type="ECO:0000256" key="1">
    <source>
        <dbReference type="SAM" id="Phobius"/>
    </source>
</evidence>
<proteinExistence type="predicted"/>
<organism evidence="2 3">
    <name type="scientific">Urechidicola vernalis</name>
    <dbReference type="NCBI Taxonomy" id="3075600"/>
    <lineage>
        <taxon>Bacteria</taxon>
        <taxon>Pseudomonadati</taxon>
        <taxon>Bacteroidota</taxon>
        <taxon>Flavobacteriia</taxon>
        <taxon>Flavobacteriales</taxon>
        <taxon>Flavobacteriaceae</taxon>
        <taxon>Urechidicola</taxon>
    </lineage>
</organism>
<gene>
    <name evidence="2" type="ORF">RM519_00805</name>
</gene>
<keyword evidence="3" id="KW-1185">Reference proteome</keyword>
<evidence type="ECO:0000313" key="2">
    <source>
        <dbReference type="EMBL" id="MDT0551770.1"/>
    </source>
</evidence>
<protein>
    <submittedName>
        <fullName evidence="2">DUF6090 family protein</fullName>
    </submittedName>
</protein>
<keyword evidence="1" id="KW-1133">Transmembrane helix</keyword>
<keyword evidence="1" id="KW-0472">Membrane</keyword>